<evidence type="ECO:0000256" key="6">
    <source>
        <dbReference type="ARBA" id="ARBA00038076"/>
    </source>
</evidence>
<feature type="domain" description="ABC3 transporter permease C-terminal" evidence="9">
    <location>
        <begin position="370"/>
        <end position="491"/>
    </location>
</feature>
<feature type="transmembrane region" description="Helical" evidence="8">
    <location>
        <begin position="362"/>
        <end position="389"/>
    </location>
</feature>
<dbReference type="EMBL" id="CP018477">
    <property type="protein sequence ID" value="ASV72624.1"/>
    <property type="molecule type" value="Genomic_DNA"/>
</dbReference>
<organism evidence="10 11">
    <name type="scientific">Thermogutta terrifontis</name>
    <dbReference type="NCBI Taxonomy" id="1331910"/>
    <lineage>
        <taxon>Bacteria</taxon>
        <taxon>Pseudomonadati</taxon>
        <taxon>Planctomycetota</taxon>
        <taxon>Planctomycetia</taxon>
        <taxon>Pirellulales</taxon>
        <taxon>Thermoguttaceae</taxon>
        <taxon>Thermogutta</taxon>
    </lineage>
</organism>
<reference evidence="10 11" key="1">
    <citation type="journal article" name="Front. Microbiol.">
        <title>Sugar Metabolism of the First Thermophilic Planctomycete Thermogutta terrifontis: Comparative Genomic and Transcriptomic Approaches.</title>
        <authorList>
            <person name="Elcheninov A.G."/>
            <person name="Menzel P."/>
            <person name="Gudbergsdottir S.R."/>
            <person name="Slesarev A.I."/>
            <person name="Kadnikov V.V."/>
            <person name="Krogh A."/>
            <person name="Bonch-Osmolovskaya E.A."/>
            <person name="Peng X."/>
            <person name="Kublanov I.V."/>
        </authorList>
    </citation>
    <scope>NUCLEOTIDE SEQUENCE [LARGE SCALE GENOMIC DNA]</scope>
    <source>
        <strain evidence="10 11">R1</strain>
    </source>
</reference>
<keyword evidence="4 8" id="KW-1133">Transmembrane helix</keyword>
<evidence type="ECO:0000313" key="10">
    <source>
        <dbReference type="EMBL" id="ASV72624.1"/>
    </source>
</evidence>
<evidence type="ECO:0000256" key="7">
    <source>
        <dbReference type="SAM" id="MobiDB-lite"/>
    </source>
</evidence>
<evidence type="ECO:0000313" key="11">
    <source>
        <dbReference type="Proteomes" id="UP000215086"/>
    </source>
</evidence>
<evidence type="ECO:0000256" key="2">
    <source>
        <dbReference type="ARBA" id="ARBA00022475"/>
    </source>
</evidence>
<evidence type="ECO:0000256" key="5">
    <source>
        <dbReference type="ARBA" id="ARBA00023136"/>
    </source>
</evidence>
<feature type="compositionally biased region" description="Basic and acidic residues" evidence="7">
    <location>
        <begin position="127"/>
        <end position="146"/>
    </location>
</feature>
<evidence type="ECO:0000256" key="3">
    <source>
        <dbReference type="ARBA" id="ARBA00022692"/>
    </source>
</evidence>
<dbReference type="GO" id="GO:0005886">
    <property type="term" value="C:plasma membrane"/>
    <property type="evidence" value="ECO:0007669"/>
    <property type="project" value="UniProtKB-SubCell"/>
</dbReference>
<comment type="similarity">
    <text evidence="6">Belongs to the ABC-4 integral membrane protein family.</text>
</comment>
<dbReference type="AlphaFoldDB" id="A0A286R9J0"/>
<dbReference type="Proteomes" id="UP000215086">
    <property type="component" value="Chromosome"/>
</dbReference>
<evidence type="ECO:0000256" key="8">
    <source>
        <dbReference type="SAM" id="Phobius"/>
    </source>
</evidence>
<evidence type="ECO:0000256" key="1">
    <source>
        <dbReference type="ARBA" id="ARBA00004651"/>
    </source>
</evidence>
<keyword evidence="5 8" id="KW-0472">Membrane</keyword>
<name>A0A286R9J0_9BACT</name>
<keyword evidence="3 8" id="KW-0812">Transmembrane</keyword>
<dbReference type="Pfam" id="PF02687">
    <property type="entry name" value="FtsX"/>
    <property type="match status" value="1"/>
</dbReference>
<feature type="transmembrane region" description="Helical" evidence="8">
    <location>
        <begin position="410"/>
        <end position="437"/>
    </location>
</feature>
<feature type="region of interest" description="Disordered" evidence="7">
    <location>
        <begin position="125"/>
        <end position="147"/>
    </location>
</feature>
<gene>
    <name evidence="10" type="ORF">THTE_0022</name>
</gene>
<protein>
    <recommendedName>
        <fullName evidence="9">ABC3 transporter permease C-terminal domain-containing protein</fullName>
    </recommendedName>
</protein>
<accession>A0A286R9J0</accession>
<proteinExistence type="inferred from homology"/>
<dbReference type="PANTHER" id="PTHR30572">
    <property type="entry name" value="MEMBRANE COMPONENT OF TRANSPORTER-RELATED"/>
    <property type="match status" value="1"/>
</dbReference>
<sequence length="499" mass="56695">MQAMNVLRILFWMVWRGMVRPRVRLITFVCVFAVALMVFLPLEVYGILFGLYAVQRQIVLEDPLTLCLWVGLPGLKEQVFTPERKKELSRLLTNEPGLSGWYFFHEIDIFFGLLSDPLAGSLSVTGRTRDPEDPVLRNRTTQKTDKPTSGLYVSRKLLEQLGWRPSEPEPRELFIEAPNRELVSVPVAAIYDELPWGHKFVVDKNWYADFLQEHADVRCAILVTGPIPADWPPPAQLPKLVRTAFDTYRMFVPQKAGSAWRIETWRDNGYHIRDWTTFLQKINSLMTTAGFSPASEEFWKDARPINQQVNPHALPAENMGAIYVKDVSHLRSLKQKLEQNGFYVRDTNDTINRLEQLNRSNLIQAGFVTAFLILIFTGLMLVLTAVQTLRTEAKMAQIGLLKAIGMSERFLRWMFITESLIIWLLGTIVAVITSFLLGKYLVAPALIPEASRYASLAFQFSPAMVSMIACSVAACWIVMTVLTTRKAIGTSPARLLQTL</sequence>
<evidence type="ECO:0000259" key="9">
    <source>
        <dbReference type="Pfam" id="PF02687"/>
    </source>
</evidence>
<dbReference type="InterPro" id="IPR003838">
    <property type="entry name" value="ABC3_permease_C"/>
</dbReference>
<dbReference type="InterPro" id="IPR050250">
    <property type="entry name" value="Macrolide_Exporter_MacB"/>
</dbReference>
<evidence type="ECO:0000256" key="4">
    <source>
        <dbReference type="ARBA" id="ARBA00022989"/>
    </source>
</evidence>
<dbReference type="GO" id="GO:0022857">
    <property type="term" value="F:transmembrane transporter activity"/>
    <property type="evidence" value="ECO:0007669"/>
    <property type="project" value="TreeGrafter"/>
</dbReference>
<dbReference type="PANTHER" id="PTHR30572:SF4">
    <property type="entry name" value="ABC TRANSPORTER PERMEASE YTRF"/>
    <property type="match status" value="1"/>
</dbReference>
<feature type="transmembrane region" description="Helical" evidence="8">
    <location>
        <begin position="457"/>
        <end position="482"/>
    </location>
</feature>
<keyword evidence="2" id="KW-1003">Cell membrane</keyword>
<keyword evidence="11" id="KW-1185">Reference proteome</keyword>
<dbReference type="KEGG" id="ttf:THTE_0022"/>
<comment type="subcellular location">
    <subcellularLocation>
        <location evidence="1">Cell membrane</location>
        <topology evidence="1">Multi-pass membrane protein</topology>
    </subcellularLocation>
</comment>